<gene>
    <name evidence="2" type="ORF">GCM10022229_00640</name>
</gene>
<name>A0ABP7M1Q9_9GAMM</name>
<organism evidence="2 3">
    <name type="scientific">Luteimonas lutimaris</name>
    <dbReference type="NCBI Taxonomy" id="698645"/>
    <lineage>
        <taxon>Bacteria</taxon>
        <taxon>Pseudomonadati</taxon>
        <taxon>Pseudomonadota</taxon>
        <taxon>Gammaproteobacteria</taxon>
        <taxon>Lysobacterales</taxon>
        <taxon>Lysobacteraceae</taxon>
        <taxon>Luteimonas</taxon>
    </lineage>
</organism>
<accession>A0ABP7M1Q9</accession>
<evidence type="ECO:0000313" key="3">
    <source>
        <dbReference type="Proteomes" id="UP001501727"/>
    </source>
</evidence>
<comment type="caution">
    <text evidence="2">The sequence shown here is derived from an EMBL/GenBank/DDBJ whole genome shotgun (WGS) entry which is preliminary data.</text>
</comment>
<protein>
    <submittedName>
        <fullName evidence="2">Uncharacterized protein</fullName>
    </submittedName>
</protein>
<sequence length="87" mass="9320">MGGLWQVGDEEEVGLGARDSGLGTRDAGLGTRDPGLGTRDPGKAWLLRDCHSRESGALNRRLSGQPVAFRRTRFPSQGGLGFPLSRE</sequence>
<keyword evidence="3" id="KW-1185">Reference proteome</keyword>
<reference evidence="3" key="1">
    <citation type="journal article" date="2019" name="Int. J. Syst. Evol. Microbiol.">
        <title>The Global Catalogue of Microorganisms (GCM) 10K type strain sequencing project: providing services to taxonomists for standard genome sequencing and annotation.</title>
        <authorList>
            <consortium name="The Broad Institute Genomics Platform"/>
            <consortium name="The Broad Institute Genome Sequencing Center for Infectious Disease"/>
            <person name="Wu L."/>
            <person name="Ma J."/>
        </authorList>
    </citation>
    <scope>NUCLEOTIDE SEQUENCE [LARGE SCALE GENOMIC DNA]</scope>
    <source>
        <strain evidence="3">JCM 16916</strain>
    </source>
</reference>
<proteinExistence type="predicted"/>
<evidence type="ECO:0000256" key="1">
    <source>
        <dbReference type="SAM" id="MobiDB-lite"/>
    </source>
</evidence>
<evidence type="ECO:0000313" key="2">
    <source>
        <dbReference type="EMBL" id="GAA3911930.1"/>
    </source>
</evidence>
<feature type="region of interest" description="Disordered" evidence="1">
    <location>
        <begin position="1"/>
        <end position="41"/>
    </location>
</feature>
<dbReference type="EMBL" id="BAAAZU010000001">
    <property type="protein sequence ID" value="GAA3911930.1"/>
    <property type="molecule type" value="Genomic_DNA"/>
</dbReference>
<dbReference type="Proteomes" id="UP001501727">
    <property type="component" value="Unassembled WGS sequence"/>
</dbReference>